<dbReference type="InterPro" id="IPR029062">
    <property type="entry name" value="Class_I_gatase-like"/>
</dbReference>
<feature type="region of interest" description="Disordered" evidence="1">
    <location>
        <begin position="654"/>
        <end position="675"/>
    </location>
</feature>
<comment type="caution">
    <text evidence="4">The sequence shown here is derived from an EMBL/GenBank/DDBJ whole genome shotgun (WGS) entry which is preliminary data.</text>
</comment>
<dbReference type="NCBIfam" id="TIGR02226">
    <property type="entry name" value="two_anch"/>
    <property type="match status" value="1"/>
</dbReference>
<dbReference type="InterPro" id="IPR024163">
    <property type="entry name" value="Aerotolerance_reg_N"/>
</dbReference>
<gene>
    <name evidence="4" type="ORF">Pla52o_27200</name>
</gene>
<protein>
    <recommendedName>
        <fullName evidence="3">Aerotolerance regulator N-terminal domain-containing protein</fullName>
    </recommendedName>
</protein>
<keyword evidence="2" id="KW-1133">Transmembrane helix</keyword>
<dbReference type="Proteomes" id="UP000316304">
    <property type="component" value="Unassembled WGS sequence"/>
</dbReference>
<dbReference type="PANTHER" id="PTHR37464:SF1">
    <property type="entry name" value="BLL2463 PROTEIN"/>
    <property type="match status" value="1"/>
</dbReference>
<feature type="transmembrane region" description="Helical" evidence="2">
    <location>
        <begin position="48"/>
        <end position="70"/>
    </location>
</feature>
<keyword evidence="5" id="KW-1185">Reference proteome</keyword>
<feature type="domain" description="Aerotolerance regulator N-terminal" evidence="3">
    <location>
        <begin position="2"/>
        <end position="68"/>
    </location>
</feature>
<accession>A0A5C6CGH8</accession>
<proteinExistence type="predicted"/>
<keyword evidence="2" id="KW-0812">Transmembrane</keyword>
<dbReference type="PANTHER" id="PTHR37464">
    <property type="entry name" value="BLL2463 PROTEIN"/>
    <property type="match status" value="1"/>
</dbReference>
<dbReference type="AlphaFoldDB" id="A0A5C6CGH8"/>
<dbReference type="SUPFAM" id="SSF52317">
    <property type="entry name" value="Class I glutamine amidotransferase-like"/>
    <property type="match status" value="1"/>
</dbReference>
<dbReference type="EMBL" id="SJPT01000004">
    <property type="protein sequence ID" value="TWU23185.1"/>
    <property type="molecule type" value="Genomic_DNA"/>
</dbReference>
<evidence type="ECO:0000256" key="1">
    <source>
        <dbReference type="SAM" id="MobiDB-lite"/>
    </source>
</evidence>
<name>A0A5C6CGH8_9BACT</name>
<evidence type="ECO:0000259" key="3">
    <source>
        <dbReference type="Pfam" id="PF07584"/>
    </source>
</evidence>
<reference evidence="4 5" key="1">
    <citation type="submission" date="2019-02" db="EMBL/GenBank/DDBJ databases">
        <title>Deep-cultivation of Planctomycetes and their phenomic and genomic characterization uncovers novel biology.</title>
        <authorList>
            <person name="Wiegand S."/>
            <person name="Jogler M."/>
            <person name="Boedeker C."/>
            <person name="Pinto D."/>
            <person name="Vollmers J."/>
            <person name="Rivas-Marin E."/>
            <person name="Kohn T."/>
            <person name="Peeters S.H."/>
            <person name="Heuer A."/>
            <person name="Rast P."/>
            <person name="Oberbeckmann S."/>
            <person name="Bunk B."/>
            <person name="Jeske O."/>
            <person name="Meyerdierks A."/>
            <person name="Storesund J.E."/>
            <person name="Kallscheuer N."/>
            <person name="Luecker S."/>
            <person name="Lage O.M."/>
            <person name="Pohl T."/>
            <person name="Merkel B.J."/>
            <person name="Hornburger P."/>
            <person name="Mueller R.-W."/>
            <person name="Bruemmer F."/>
            <person name="Labrenz M."/>
            <person name="Spormann A.M."/>
            <person name="Op Den Camp H."/>
            <person name="Overmann J."/>
            <person name="Amann R."/>
            <person name="Jetten M.S.M."/>
            <person name="Mascher T."/>
            <person name="Medema M.H."/>
            <person name="Devos D.P."/>
            <person name="Kaster A.-K."/>
            <person name="Ovreas L."/>
            <person name="Rohde M."/>
            <person name="Galperin M.Y."/>
            <person name="Jogler C."/>
        </authorList>
    </citation>
    <scope>NUCLEOTIDE SEQUENCE [LARGE SCALE GENOMIC DNA]</scope>
    <source>
        <strain evidence="4 5">Pla52o</strain>
    </source>
</reference>
<feature type="transmembrane region" description="Helical" evidence="2">
    <location>
        <begin position="76"/>
        <end position="97"/>
    </location>
</feature>
<sequence>MLGLAAIAVPIVLHFLSRREPKKVLFPSLRFLTQRYETNRSRLQIRRWWLLALRIAALAAVAFAFARPIIHQSLSLTWITIGLLAAAGVGLLILAGLAVSRGHSAPLRYALASIAILALLTALLWGGLTYAMGPRPATDSATPIALAIVIDNSATANWKTNDDDRIGRIKSLADWIVARVPRTSRIAVVDRSPSPASFALDSSSAISQIEQTDPLAVAQPITGRIEAAIRLVQSSDLSSRAVIVISDLSESSWQDAIDSDATRQLTATDPAVNLTLFDLGDFAGTNRFLSSLQVSDLTPPASTAVSISARVGLSGNLADQTQSLTAELQMYDSDPGLPLLRDGQIQRPTLRSVDRTNVRLSGTGTSEILLTAPPMETGTHHGQIRLVGTDPLEIDDVRYFSIEVLPASPILIVSESDEEAQVLGQSITAPLLIDDPNAEYHVETIRYRDFAVVRLADFAAVMLLDPPNHALHDPQLKQYLTQGGGVFVALGPAAEATSTVSPTWPKLVRRWRIPSPGTFFQPLNQSHPLLSPLSEISGGVPWNQFRIAQYWQLETDPKKPAATRTLATFAGTEHALLMEIINSDTPSQGRVVMMTTPIPALANTTRPWNDLFSGNDAWPAFLLVRQLADYLTQRTAAIRSPLVGQPHTIPIDTSVARSATTRASATAEDSSPEPQLAPQASERLTQRFQLFPPGDTGVVPIDVDIDVNQFTVTNLNVPGTYWVRGKGLNSGFSANLADTATRLTRVDPDALLAAFANEEVRLITAREEIDLSGDQDNQRVSLHSPAMLLALIVFLLEQILGNRFYRNRDSSRSPSGVSSATQGATT</sequence>
<evidence type="ECO:0000313" key="4">
    <source>
        <dbReference type="EMBL" id="TWU23185.1"/>
    </source>
</evidence>
<organism evidence="4 5">
    <name type="scientific">Novipirellula galeiformis</name>
    <dbReference type="NCBI Taxonomy" id="2528004"/>
    <lineage>
        <taxon>Bacteria</taxon>
        <taxon>Pseudomonadati</taxon>
        <taxon>Planctomycetota</taxon>
        <taxon>Planctomycetia</taxon>
        <taxon>Pirellulales</taxon>
        <taxon>Pirellulaceae</taxon>
        <taxon>Novipirellula</taxon>
    </lineage>
</organism>
<dbReference type="Gene3D" id="3.40.50.880">
    <property type="match status" value="1"/>
</dbReference>
<keyword evidence="2" id="KW-0472">Membrane</keyword>
<feature type="compositionally biased region" description="Low complexity" evidence="1">
    <location>
        <begin position="654"/>
        <end position="669"/>
    </location>
</feature>
<evidence type="ECO:0000256" key="2">
    <source>
        <dbReference type="SAM" id="Phobius"/>
    </source>
</evidence>
<feature type="transmembrane region" description="Helical" evidence="2">
    <location>
        <begin position="109"/>
        <end position="132"/>
    </location>
</feature>
<dbReference type="Pfam" id="PF07584">
    <property type="entry name" value="BatA"/>
    <property type="match status" value="1"/>
</dbReference>
<dbReference type="InterPro" id="IPR011933">
    <property type="entry name" value="Double_TM_dom"/>
</dbReference>
<evidence type="ECO:0000313" key="5">
    <source>
        <dbReference type="Proteomes" id="UP000316304"/>
    </source>
</evidence>